<name>E4XIP8_OIKDI</name>
<keyword evidence="8" id="KW-1185">Reference proteome</keyword>
<dbReference type="GO" id="GO:0005634">
    <property type="term" value="C:nucleus"/>
    <property type="evidence" value="ECO:0007669"/>
    <property type="project" value="UniProtKB-SubCell"/>
</dbReference>
<keyword evidence="4" id="KW-0539">Nucleus</keyword>
<dbReference type="EMBL" id="FN653056">
    <property type="protein sequence ID" value="CBY24582.1"/>
    <property type="molecule type" value="Genomic_DNA"/>
</dbReference>
<dbReference type="Proteomes" id="UP000001307">
    <property type="component" value="Unassembled WGS sequence"/>
</dbReference>
<evidence type="ECO:0000313" key="8">
    <source>
        <dbReference type="Proteomes" id="UP000001307"/>
    </source>
</evidence>
<dbReference type="Gene3D" id="3.30.70.330">
    <property type="match status" value="2"/>
</dbReference>
<dbReference type="OrthoDB" id="439639at2759"/>
<accession>E4XIP8</accession>
<keyword evidence="2" id="KW-0677">Repeat</keyword>
<dbReference type="Pfam" id="PF00076">
    <property type="entry name" value="RRM_1"/>
    <property type="match status" value="2"/>
</dbReference>
<evidence type="ECO:0000256" key="1">
    <source>
        <dbReference type="ARBA" id="ARBA00004123"/>
    </source>
</evidence>
<reference evidence="7" key="1">
    <citation type="journal article" date="2010" name="Science">
        <title>Plasticity of animal genome architecture unmasked by rapid evolution of a pelagic tunicate.</title>
        <authorList>
            <person name="Denoeud F."/>
            <person name="Henriet S."/>
            <person name="Mungpakdee S."/>
            <person name="Aury J.M."/>
            <person name="Da Silva C."/>
            <person name="Brinkmann H."/>
            <person name="Mikhaleva J."/>
            <person name="Olsen L.C."/>
            <person name="Jubin C."/>
            <person name="Canestro C."/>
            <person name="Bouquet J.M."/>
            <person name="Danks G."/>
            <person name="Poulain J."/>
            <person name="Campsteijn C."/>
            <person name="Adamski M."/>
            <person name="Cross I."/>
            <person name="Yadetie F."/>
            <person name="Muffato M."/>
            <person name="Louis A."/>
            <person name="Butcher S."/>
            <person name="Tsagkogeorga G."/>
            <person name="Konrad A."/>
            <person name="Singh S."/>
            <person name="Jensen M.F."/>
            <person name="Cong E.H."/>
            <person name="Eikeseth-Otteraa H."/>
            <person name="Noel B."/>
            <person name="Anthouard V."/>
            <person name="Porcel B.M."/>
            <person name="Kachouri-Lafond R."/>
            <person name="Nishino A."/>
            <person name="Ugolini M."/>
            <person name="Chourrout P."/>
            <person name="Nishida H."/>
            <person name="Aasland R."/>
            <person name="Huzurbazar S."/>
            <person name="Westhof E."/>
            <person name="Delsuc F."/>
            <person name="Lehrach H."/>
            <person name="Reinhardt R."/>
            <person name="Weissenbach J."/>
            <person name="Roy S.W."/>
            <person name="Artiguenave F."/>
            <person name="Postlethwait J.H."/>
            <person name="Manak J.R."/>
            <person name="Thompson E.M."/>
            <person name="Jaillon O."/>
            <person name="Du Pasquier L."/>
            <person name="Boudinot P."/>
            <person name="Liberles D.A."/>
            <person name="Volff J.N."/>
            <person name="Philippe H."/>
            <person name="Lenhard B."/>
            <person name="Roest Crollius H."/>
            <person name="Wincker P."/>
            <person name="Chourrout D."/>
        </authorList>
    </citation>
    <scope>NUCLEOTIDE SEQUENCE [LARGE SCALE GENOMIC DNA]</scope>
</reference>
<dbReference type="GO" id="GO:0003729">
    <property type="term" value="F:mRNA binding"/>
    <property type="evidence" value="ECO:0007669"/>
    <property type="project" value="TreeGrafter"/>
</dbReference>
<dbReference type="SMART" id="SM00360">
    <property type="entry name" value="RRM"/>
    <property type="match status" value="2"/>
</dbReference>
<organism evidence="7">
    <name type="scientific">Oikopleura dioica</name>
    <name type="common">Tunicate</name>
    <dbReference type="NCBI Taxonomy" id="34765"/>
    <lineage>
        <taxon>Eukaryota</taxon>
        <taxon>Metazoa</taxon>
        <taxon>Chordata</taxon>
        <taxon>Tunicata</taxon>
        <taxon>Appendicularia</taxon>
        <taxon>Copelata</taxon>
        <taxon>Oikopleuridae</taxon>
        <taxon>Oikopleura</taxon>
    </lineage>
</organism>
<evidence type="ECO:0000256" key="5">
    <source>
        <dbReference type="PROSITE-ProRule" id="PRU00176"/>
    </source>
</evidence>
<evidence type="ECO:0000256" key="4">
    <source>
        <dbReference type="ARBA" id="ARBA00023242"/>
    </source>
</evidence>
<evidence type="ECO:0000259" key="6">
    <source>
        <dbReference type="PROSITE" id="PS50102"/>
    </source>
</evidence>
<evidence type="ECO:0000256" key="3">
    <source>
        <dbReference type="ARBA" id="ARBA00022884"/>
    </source>
</evidence>
<gene>
    <name evidence="7" type="ORF">GSOID_T00012472001</name>
</gene>
<dbReference type="InterPro" id="IPR000504">
    <property type="entry name" value="RRM_dom"/>
</dbReference>
<dbReference type="InterPro" id="IPR034423">
    <property type="entry name" value="RBM19_RRM5"/>
</dbReference>
<comment type="subcellular location">
    <subcellularLocation>
        <location evidence="1">Nucleus</location>
    </subcellularLocation>
</comment>
<sequence length="220" mass="24890">MENSGAMIFVKNVNFGTTDESLKELFEKKIGKVVECSISKRLERGKYLSMGYGWVKMASPDLASKAVKTIQGIELDGHRINLKISKKEEEKLNNRQEAKNQDQPEGSCKIMVRNVPFQCQVPELEQLFSTFGELKFVRMPKNPTGKHRGFAFVEFKLAADASSAFKALKLSTHIYGRRLVLEWADSNTESISAIRTKTVKSAAIQGRKRKFDEPLPDQEE</sequence>
<evidence type="ECO:0000313" key="7">
    <source>
        <dbReference type="EMBL" id="CBY24582.1"/>
    </source>
</evidence>
<dbReference type="AlphaFoldDB" id="E4XIP8"/>
<protein>
    <recommendedName>
        <fullName evidence="6">RRM domain-containing protein</fullName>
    </recommendedName>
</protein>
<dbReference type="InterPro" id="IPR034421">
    <property type="entry name" value="RBM19_RRM6"/>
</dbReference>
<feature type="domain" description="RRM" evidence="6">
    <location>
        <begin position="108"/>
        <end position="186"/>
    </location>
</feature>
<dbReference type="SUPFAM" id="SSF54928">
    <property type="entry name" value="RNA-binding domain, RBD"/>
    <property type="match status" value="2"/>
</dbReference>
<proteinExistence type="predicted"/>
<dbReference type="PROSITE" id="PS50102">
    <property type="entry name" value="RRM"/>
    <property type="match status" value="2"/>
</dbReference>
<dbReference type="InterPro" id="IPR012677">
    <property type="entry name" value="Nucleotide-bd_a/b_plait_sf"/>
</dbReference>
<evidence type="ECO:0000256" key="2">
    <source>
        <dbReference type="ARBA" id="ARBA00022737"/>
    </source>
</evidence>
<feature type="domain" description="RRM" evidence="6">
    <location>
        <begin position="6"/>
        <end position="87"/>
    </location>
</feature>
<dbReference type="InterPro" id="IPR035979">
    <property type="entry name" value="RBD_domain_sf"/>
</dbReference>
<dbReference type="CDD" id="cd12318">
    <property type="entry name" value="RRM5_RBM19_like"/>
    <property type="match status" value="1"/>
</dbReference>
<keyword evidence="3 5" id="KW-0694">RNA-binding</keyword>
<dbReference type="PANTHER" id="PTHR48039">
    <property type="entry name" value="RNA-BINDING MOTIF PROTEIN 14B"/>
    <property type="match status" value="1"/>
</dbReference>
<dbReference type="PANTHER" id="PTHR48039:SF5">
    <property type="entry name" value="RNA-BINDING PROTEIN 28"/>
    <property type="match status" value="1"/>
</dbReference>
<dbReference type="InterPro" id="IPR051945">
    <property type="entry name" value="RRM_MRD1_RNA_proc_ribogen"/>
</dbReference>
<dbReference type="CDD" id="cd12571">
    <property type="entry name" value="RRM6_RBM19"/>
    <property type="match status" value="1"/>
</dbReference>
<dbReference type="InParanoid" id="E4XIP8"/>